<keyword evidence="2" id="KW-1185">Reference proteome</keyword>
<gene>
    <name evidence="1" type="ORF">KDW_27960</name>
</gene>
<dbReference type="Proteomes" id="UP000326912">
    <property type="component" value="Unassembled WGS sequence"/>
</dbReference>
<accession>A0A5J4KGP0</accession>
<dbReference type="AlphaFoldDB" id="A0A5J4KGP0"/>
<proteinExistence type="predicted"/>
<protein>
    <recommendedName>
        <fullName evidence="3">DUF3987 domain-containing protein</fullName>
    </recommendedName>
</protein>
<reference evidence="1 2" key="1">
    <citation type="submission" date="2019-10" db="EMBL/GenBank/DDBJ databases">
        <title>Dictyobacter vulcani sp. nov., within the class Ktedonobacteria, isolated from soil of volcanic Mt. Zao.</title>
        <authorList>
            <person name="Zheng Y."/>
            <person name="Wang C.M."/>
            <person name="Sakai Y."/>
            <person name="Abe K."/>
            <person name="Yokota A."/>
            <person name="Yabe S."/>
        </authorList>
    </citation>
    <scope>NUCLEOTIDE SEQUENCE [LARGE SCALE GENOMIC DNA]</scope>
    <source>
        <strain evidence="1 2">W12</strain>
    </source>
</reference>
<comment type="caution">
    <text evidence="1">The sequence shown here is derived from an EMBL/GenBank/DDBJ whole genome shotgun (WGS) entry which is preliminary data.</text>
</comment>
<organism evidence="1 2">
    <name type="scientific">Dictyobacter vulcani</name>
    <dbReference type="NCBI Taxonomy" id="2607529"/>
    <lineage>
        <taxon>Bacteria</taxon>
        <taxon>Bacillati</taxon>
        <taxon>Chloroflexota</taxon>
        <taxon>Ktedonobacteria</taxon>
        <taxon>Ktedonobacterales</taxon>
        <taxon>Dictyobacteraceae</taxon>
        <taxon>Dictyobacter</taxon>
    </lineage>
</organism>
<evidence type="ECO:0008006" key="3">
    <source>
        <dbReference type="Google" id="ProtNLM"/>
    </source>
</evidence>
<evidence type="ECO:0000313" key="1">
    <source>
        <dbReference type="EMBL" id="GER88634.1"/>
    </source>
</evidence>
<dbReference type="Pfam" id="PF13148">
    <property type="entry name" value="DUF3987"/>
    <property type="match status" value="1"/>
</dbReference>
<dbReference type="EMBL" id="BKZW01000001">
    <property type="protein sequence ID" value="GER88634.1"/>
    <property type="molecule type" value="Genomic_DNA"/>
</dbReference>
<sequence length="566" mass="63652">MMINESKNGHVHSQRSQVRAYIQQLRKGQRPSVRPPLGIWEATVQNIERAYEKCQGDVQKLEVVLEALAHQHPSLAELLAPLIPTVEEIAREEQAQTDFPMLPPEACLPVELGRDACYFLDIYEQFSREASPEGYDGFHAFCGIWLLSVVAARRVYLPFNTKRIHTNVMIALCGRTSLFAKSTTARVAKEILYAAGLGHLLGPDRATPAKLLSDMTGKLLPPNYGDLPIEKQEQLRSRLAQAGQRGLFFDEFGKFMQGMLKRGSMTSDFAELFLTLDACPPEYENSTIARGGEPIQKPYLSLLGSMTPSNLRESARTGSDFWTEGFGARVSFVTAPIDQYKDQPLHPTELAIPEELIHTLVQWHHRLGVPDCQIIQLEEESSKGKGQVRYTIERGELSENVCSITHEAYNAWKRYRSALKGMLISFPGEDFHGSYTRLPETAMRMAILMASLENENHIELRHWAKAQDLAEKLRLNLHELYRQINAPQSSSDLARLEDEIHRTLTHLNSRGVGCISVSQLKNSYLKAYSLKDLREAMESMVMAGVLYKEVTPHATGGKYSIATAQI</sequence>
<dbReference type="InterPro" id="IPR025048">
    <property type="entry name" value="DUF3987"/>
</dbReference>
<name>A0A5J4KGP0_9CHLR</name>
<evidence type="ECO:0000313" key="2">
    <source>
        <dbReference type="Proteomes" id="UP000326912"/>
    </source>
</evidence>
<dbReference type="RefSeq" id="WP_151756513.1">
    <property type="nucleotide sequence ID" value="NZ_BKZW01000001.1"/>
</dbReference>